<keyword evidence="6" id="KW-0464">Manganese</keyword>
<dbReference type="GO" id="GO:0010945">
    <property type="term" value="F:coenzyme A diphosphatase activity"/>
    <property type="evidence" value="ECO:0007669"/>
    <property type="project" value="InterPro"/>
</dbReference>
<gene>
    <name evidence="9" type="ORF">Phou_043270</name>
</gene>
<reference evidence="9 10" key="1">
    <citation type="submission" date="2020-03" db="EMBL/GenBank/DDBJ databases">
        <title>Whole genome shotgun sequence of Phytohabitans houttuyneae NBRC 108639.</title>
        <authorList>
            <person name="Komaki H."/>
            <person name="Tamura T."/>
        </authorList>
    </citation>
    <scope>NUCLEOTIDE SEQUENCE [LARGE SCALE GENOMIC DNA]</scope>
    <source>
        <strain evidence="9 10">NBRC 108639</strain>
    </source>
</reference>
<comment type="cofactor">
    <cofactor evidence="2">
        <name>Mg(2+)</name>
        <dbReference type="ChEBI" id="CHEBI:18420"/>
    </cofactor>
</comment>
<evidence type="ECO:0000256" key="3">
    <source>
        <dbReference type="ARBA" id="ARBA00022723"/>
    </source>
</evidence>
<keyword evidence="3" id="KW-0479">Metal-binding</keyword>
<name>A0A6V8KEL9_9ACTN</name>
<protein>
    <submittedName>
        <fullName evidence="9">Coenzyme A pyrophosphatase</fullName>
    </submittedName>
</protein>
<feature type="domain" description="Nudix hydrolase" evidence="8">
    <location>
        <begin position="36"/>
        <end position="175"/>
    </location>
</feature>
<dbReference type="InterPro" id="IPR045121">
    <property type="entry name" value="CoAse"/>
</dbReference>
<dbReference type="Gene3D" id="3.90.79.10">
    <property type="entry name" value="Nucleoside Triphosphate Pyrophosphohydrolase"/>
    <property type="match status" value="1"/>
</dbReference>
<proteinExistence type="predicted"/>
<dbReference type="PANTHER" id="PTHR12992">
    <property type="entry name" value="NUDIX HYDROLASE"/>
    <property type="match status" value="1"/>
</dbReference>
<keyword evidence="10" id="KW-1185">Reference proteome</keyword>
<evidence type="ECO:0000256" key="4">
    <source>
        <dbReference type="ARBA" id="ARBA00022801"/>
    </source>
</evidence>
<dbReference type="EMBL" id="BLPF01000001">
    <property type="protein sequence ID" value="GFJ80147.1"/>
    <property type="molecule type" value="Genomic_DNA"/>
</dbReference>
<accession>A0A6V8KEL9</accession>
<evidence type="ECO:0000256" key="2">
    <source>
        <dbReference type="ARBA" id="ARBA00001946"/>
    </source>
</evidence>
<dbReference type="SUPFAM" id="SSF55811">
    <property type="entry name" value="Nudix"/>
    <property type="match status" value="1"/>
</dbReference>
<feature type="region of interest" description="Disordered" evidence="7">
    <location>
        <begin position="206"/>
        <end position="225"/>
    </location>
</feature>
<keyword evidence="4" id="KW-0378">Hydrolase</keyword>
<keyword evidence="5" id="KW-0460">Magnesium</keyword>
<dbReference type="Pfam" id="PF00293">
    <property type="entry name" value="NUDIX"/>
    <property type="match status" value="1"/>
</dbReference>
<evidence type="ECO:0000256" key="6">
    <source>
        <dbReference type="ARBA" id="ARBA00023211"/>
    </source>
</evidence>
<evidence type="ECO:0000313" key="10">
    <source>
        <dbReference type="Proteomes" id="UP000482800"/>
    </source>
</evidence>
<reference evidence="9 10" key="2">
    <citation type="submission" date="2020-03" db="EMBL/GenBank/DDBJ databases">
        <authorList>
            <person name="Ichikawa N."/>
            <person name="Kimura A."/>
            <person name="Kitahashi Y."/>
            <person name="Uohara A."/>
        </authorList>
    </citation>
    <scope>NUCLEOTIDE SEQUENCE [LARGE SCALE GENOMIC DNA]</scope>
    <source>
        <strain evidence="9 10">NBRC 108639</strain>
    </source>
</reference>
<dbReference type="PANTHER" id="PTHR12992:SF11">
    <property type="entry name" value="MITOCHONDRIAL COENZYME A DIPHOSPHATASE NUDT8"/>
    <property type="match status" value="1"/>
</dbReference>
<evidence type="ECO:0000256" key="7">
    <source>
        <dbReference type="SAM" id="MobiDB-lite"/>
    </source>
</evidence>
<dbReference type="CDD" id="cd03426">
    <property type="entry name" value="NUDIX_CoAse_Nudt7"/>
    <property type="match status" value="1"/>
</dbReference>
<organism evidence="9 10">
    <name type="scientific">Phytohabitans houttuyneae</name>
    <dbReference type="NCBI Taxonomy" id="1076126"/>
    <lineage>
        <taxon>Bacteria</taxon>
        <taxon>Bacillati</taxon>
        <taxon>Actinomycetota</taxon>
        <taxon>Actinomycetes</taxon>
        <taxon>Micromonosporales</taxon>
        <taxon>Micromonosporaceae</taxon>
    </lineage>
</organism>
<sequence>MSGANGAPSWLAPLLDRLGTARVEDFTRLPTPEEGGRASAVLVLLGEQGGEPDVLMLQRAETMRNHAGQPAFPGGASDPEDADAAATALREADEEVGLHPESVTVLAQLPPLWIPVSDFVVTPVLAWWHAPHEVHPREPAEVARVARLPVAELVDPDNRLMIRHPSGWVGPAFRVRGMLVWGFTGGVLSVLLDMGGWARPWPRDRVADLPRPAPQPTPSAGDEVG</sequence>
<evidence type="ECO:0000256" key="1">
    <source>
        <dbReference type="ARBA" id="ARBA00001936"/>
    </source>
</evidence>
<dbReference type="PROSITE" id="PS51462">
    <property type="entry name" value="NUDIX"/>
    <property type="match status" value="1"/>
</dbReference>
<evidence type="ECO:0000256" key="5">
    <source>
        <dbReference type="ARBA" id="ARBA00022842"/>
    </source>
</evidence>
<evidence type="ECO:0000259" key="8">
    <source>
        <dbReference type="PROSITE" id="PS51462"/>
    </source>
</evidence>
<comment type="cofactor">
    <cofactor evidence="1">
        <name>Mn(2+)</name>
        <dbReference type="ChEBI" id="CHEBI:29035"/>
    </cofactor>
</comment>
<dbReference type="InterPro" id="IPR000086">
    <property type="entry name" value="NUDIX_hydrolase_dom"/>
</dbReference>
<dbReference type="Proteomes" id="UP000482800">
    <property type="component" value="Unassembled WGS sequence"/>
</dbReference>
<evidence type="ECO:0000313" key="9">
    <source>
        <dbReference type="EMBL" id="GFJ80147.1"/>
    </source>
</evidence>
<dbReference type="InterPro" id="IPR015797">
    <property type="entry name" value="NUDIX_hydrolase-like_dom_sf"/>
</dbReference>
<dbReference type="RefSeq" id="WP_173057572.1">
    <property type="nucleotide sequence ID" value="NZ_BAABGO010000021.1"/>
</dbReference>
<dbReference type="GO" id="GO:0046872">
    <property type="term" value="F:metal ion binding"/>
    <property type="evidence" value="ECO:0007669"/>
    <property type="project" value="UniProtKB-KW"/>
</dbReference>
<dbReference type="AlphaFoldDB" id="A0A6V8KEL9"/>
<comment type="caution">
    <text evidence="9">The sequence shown here is derived from an EMBL/GenBank/DDBJ whole genome shotgun (WGS) entry which is preliminary data.</text>
</comment>